<evidence type="ECO:0000259" key="8">
    <source>
        <dbReference type="Pfam" id="PF02397"/>
    </source>
</evidence>
<dbReference type="OrthoDB" id="9808602at2"/>
<dbReference type="NCBIfam" id="TIGR03025">
    <property type="entry name" value="EPS_sugtrans"/>
    <property type="match status" value="1"/>
</dbReference>
<dbReference type="PANTHER" id="PTHR30576">
    <property type="entry name" value="COLANIC BIOSYNTHESIS UDP-GLUCOSE LIPID CARRIER TRANSFERASE"/>
    <property type="match status" value="1"/>
</dbReference>
<evidence type="ECO:0000256" key="3">
    <source>
        <dbReference type="ARBA" id="ARBA00022679"/>
    </source>
</evidence>
<feature type="transmembrane region" description="Helical" evidence="7">
    <location>
        <begin position="63"/>
        <end position="82"/>
    </location>
</feature>
<dbReference type="InterPro" id="IPR017475">
    <property type="entry name" value="EPS_sugar_tfrase"/>
</dbReference>
<keyword evidence="6 7" id="KW-0472">Membrane</keyword>
<gene>
    <name evidence="9" type="ORF">SAMN02910417_02266</name>
</gene>
<evidence type="ECO:0000256" key="4">
    <source>
        <dbReference type="ARBA" id="ARBA00022692"/>
    </source>
</evidence>
<keyword evidence="4 7" id="KW-0812">Transmembrane</keyword>
<dbReference type="STRING" id="1732.SAMN02910417_02266"/>
<dbReference type="RefSeq" id="WP_090174465.1">
    <property type="nucleotide sequence ID" value="NZ_FMXR01000017.1"/>
</dbReference>
<dbReference type="Pfam" id="PF02397">
    <property type="entry name" value="Bac_transf"/>
    <property type="match status" value="1"/>
</dbReference>
<dbReference type="InterPro" id="IPR003362">
    <property type="entry name" value="Bact_transf"/>
</dbReference>
<reference evidence="9 10" key="1">
    <citation type="submission" date="2016-10" db="EMBL/GenBank/DDBJ databases">
        <authorList>
            <person name="de Groot N.N."/>
        </authorList>
    </citation>
    <scope>NUCLEOTIDE SEQUENCE [LARGE SCALE GENOMIC DNA]</scope>
    <source>
        <strain evidence="9 10">DSM 3217</strain>
    </source>
</reference>
<dbReference type="EMBL" id="FMXR01000017">
    <property type="protein sequence ID" value="SDB30270.1"/>
    <property type="molecule type" value="Genomic_DNA"/>
</dbReference>
<accession>A0A1G6CBL2</accession>
<evidence type="ECO:0000256" key="1">
    <source>
        <dbReference type="ARBA" id="ARBA00004141"/>
    </source>
</evidence>
<dbReference type="PANTHER" id="PTHR30576:SF0">
    <property type="entry name" value="UNDECAPRENYL-PHOSPHATE N-ACETYLGALACTOSAMINYL 1-PHOSPHATE TRANSFERASE-RELATED"/>
    <property type="match status" value="1"/>
</dbReference>
<protein>
    <submittedName>
        <fullName evidence="9">Exopolysaccharide biosynthesis polyprenyl glycosylphosphotransferase</fullName>
    </submittedName>
</protein>
<feature type="transmembrane region" description="Helical" evidence="7">
    <location>
        <begin position="33"/>
        <end position="51"/>
    </location>
</feature>
<feature type="transmembrane region" description="Helical" evidence="7">
    <location>
        <begin position="233"/>
        <end position="254"/>
    </location>
</feature>
<evidence type="ECO:0000256" key="5">
    <source>
        <dbReference type="ARBA" id="ARBA00022989"/>
    </source>
</evidence>
<dbReference type="Proteomes" id="UP000199228">
    <property type="component" value="Unassembled WGS sequence"/>
</dbReference>
<evidence type="ECO:0000256" key="6">
    <source>
        <dbReference type="ARBA" id="ARBA00023136"/>
    </source>
</evidence>
<evidence type="ECO:0000256" key="2">
    <source>
        <dbReference type="ARBA" id="ARBA00006464"/>
    </source>
</evidence>
<dbReference type="AlphaFoldDB" id="A0A1G6CBL2"/>
<feature type="transmembrane region" description="Helical" evidence="7">
    <location>
        <begin position="94"/>
        <end position="114"/>
    </location>
</feature>
<keyword evidence="3 9" id="KW-0808">Transferase</keyword>
<comment type="similarity">
    <text evidence="2">Belongs to the bacterial sugar transferase family.</text>
</comment>
<feature type="domain" description="Bacterial sugar transferase" evidence="8">
    <location>
        <begin position="228"/>
        <end position="408"/>
    </location>
</feature>
<organism evidence="9 10">
    <name type="scientific">Eubacterium oxidoreducens</name>
    <dbReference type="NCBI Taxonomy" id="1732"/>
    <lineage>
        <taxon>Bacteria</taxon>
        <taxon>Bacillati</taxon>
        <taxon>Bacillota</taxon>
        <taxon>Clostridia</taxon>
        <taxon>Eubacteriales</taxon>
        <taxon>Eubacteriaceae</taxon>
        <taxon>Eubacterium</taxon>
    </lineage>
</organism>
<name>A0A1G6CBL2_EUBOX</name>
<keyword evidence="5 7" id="KW-1133">Transmembrane helix</keyword>
<dbReference type="GO" id="GO:0016020">
    <property type="term" value="C:membrane"/>
    <property type="evidence" value="ECO:0007669"/>
    <property type="project" value="UniProtKB-SubCell"/>
</dbReference>
<evidence type="ECO:0000313" key="9">
    <source>
        <dbReference type="EMBL" id="SDB30270.1"/>
    </source>
</evidence>
<comment type="subcellular location">
    <subcellularLocation>
        <location evidence="1">Membrane</location>
        <topology evidence="1">Multi-pass membrane protein</topology>
    </subcellularLocation>
</comment>
<keyword evidence="10" id="KW-1185">Reference proteome</keyword>
<evidence type="ECO:0000256" key="7">
    <source>
        <dbReference type="SAM" id="Phobius"/>
    </source>
</evidence>
<dbReference type="GO" id="GO:0016780">
    <property type="term" value="F:phosphotransferase activity, for other substituted phosphate groups"/>
    <property type="evidence" value="ECO:0007669"/>
    <property type="project" value="TreeGrafter"/>
</dbReference>
<proteinExistence type="inferred from homology"/>
<sequence length="413" mass="47489">MKGRSISPILAWIVLVIEYIFVGRVMFHIGGAAVIIGYALILGGLLYNGGYIRHTHLHLEQGLAFLIKMMFSNIIISIFMLGPMRWSFARLIEGMIVLTIVQTISIILVCMIFHGHMVRDGKHKILLLYEHNHSQRLEEKASIILQVDEDIQIITRALTECEAVYLYDISAEKRNDVLKECFRLHKPVFFTSKLSDMIVRSAHQALDRDALVYYCGKYGIGKVNAFFKRLMDIVLSCICLGILSPVILVLVILIRKEDGGPVFYRQIRCTINMKTFEILKFRSMIVDAEEENGAQIAEEDDPRITKIGRKMRRTRLDEIPQLINILRGEMSFVGPRPERPELIEQIGMEVPEFILRNNVKAGLTGYAQVRGDYYTQFLEKLKWDLTYIEDYSLLLDIKIILMTIPAVIRGEEY</sequence>
<evidence type="ECO:0000313" key="10">
    <source>
        <dbReference type="Proteomes" id="UP000199228"/>
    </source>
</evidence>
<feature type="transmembrane region" description="Helical" evidence="7">
    <location>
        <begin position="9"/>
        <end position="27"/>
    </location>
</feature>